<comment type="subcellular location">
    <subcellularLocation>
        <location evidence="4">Cytoplasm</location>
    </subcellularLocation>
</comment>
<dbReference type="PANTHER" id="PTHR33569:SF1">
    <property type="entry name" value="UREASE"/>
    <property type="match status" value="1"/>
</dbReference>
<dbReference type="InterPro" id="IPR002019">
    <property type="entry name" value="Urease_beta-like"/>
</dbReference>
<keyword evidence="4" id="KW-0963">Cytoplasm</keyword>
<evidence type="ECO:0000256" key="2">
    <source>
        <dbReference type="ARBA" id="ARBA00022801"/>
    </source>
</evidence>
<dbReference type="CDD" id="cd00390">
    <property type="entry name" value="Urease_gamma"/>
    <property type="match status" value="1"/>
</dbReference>
<evidence type="ECO:0000256" key="4">
    <source>
        <dbReference type="HAMAP-Rule" id="MF_01954"/>
    </source>
</evidence>
<comment type="subunit">
    <text evidence="4">Heterotrimer of UreA (gamma), UreB (beta) and UreC (alpha) subunits. Three heterotrimers associate to form the active enzyme.</text>
</comment>
<dbReference type="PIRSF" id="PIRSF001225">
    <property type="entry name" value="Urease_gammabeta"/>
    <property type="match status" value="1"/>
</dbReference>
<dbReference type="CDD" id="cd00407">
    <property type="entry name" value="Urease_beta"/>
    <property type="match status" value="1"/>
</dbReference>
<proteinExistence type="inferred from homology"/>
<gene>
    <name evidence="4" type="primary">ureB</name>
    <name evidence="5" type="ORF">RD149_15985</name>
</gene>
<dbReference type="PANTHER" id="PTHR33569">
    <property type="entry name" value="UREASE"/>
    <property type="match status" value="1"/>
</dbReference>
<dbReference type="InterPro" id="IPR050069">
    <property type="entry name" value="Urease_subunit"/>
</dbReference>
<name>A0ABU2GWH9_9ACTN</name>
<organism evidence="5 6">
    <name type="scientific">Gordonia westfalica</name>
    <dbReference type="NCBI Taxonomy" id="158898"/>
    <lineage>
        <taxon>Bacteria</taxon>
        <taxon>Bacillati</taxon>
        <taxon>Actinomycetota</taxon>
        <taxon>Actinomycetes</taxon>
        <taxon>Mycobacteriales</taxon>
        <taxon>Gordoniaceae</taxon>
        <taxon>Gordonia</taxon>
    </lineage>
</organism>
<dbReference type="RefSeq" id="WP_310951261.1">
    <property type="nucleotide sequence ID" value="NZ_JAVLUS010000013.1"/>
</dbReference>
<evidence type="ECO:0000313" key="5">
    <source>
        <dbReference type="EMBL" id="MDS1115260.1"/>
    </source>
</evidence>
<comment type="caution">
    <text evidence="5">The sequence shown here is derived from an EMBL/GenBank/DDBJ whole genome shotgun (WGS) entry which is preliminary data.</text>
</comment>
<dbReference type="Pfam" id="PF00699">
    <property type="entry name" value="Urease_beta"/>
    <property type="match status" value="1"/>
</dbReference>
<comment type="pathway">
    <text evidence="1 4">Nitrogen metabolism; urea degradation; CO(2) and NH(3) from urea (urease route): step 1/1.</text>
</comment>
<sequence length="250" mass="27170">MHLTPKEEDRLLLFLAAELARRRRDRGLRLSYPEARALIADTVVEAARDGVSVSEAAAIGSQVLTDVEVLPGVADLIGTLQVEGFFDDGQKLVTIHDPIRPAANTHADEEGAVEEVPGEILTEDGEIELNAGRRTDRLTVANTGDRPIQVGSHFHFYEVNRALRFDRGRTFGMHLDIPAGTAVRFEAGEEHDVALVEFGGTREVRGLNDMVNAPVDRPVTAEQLSRLRAAGFGDSGSDVHADSSVDEVEN</sequence>
<dbReference type="InterPro" id="IPR036461">
    <property type="entry name" value="Urease_betasu_sf"/>
</dbReference>
<keyword evidence="2 4" id="KW-0378">Hydrolase</keyword>
<evidence type="ECO:0000313" key="6">
    <source>
        <dbReference type="Proteomes" id="UP001265083"/>
    </source>
</evidence>
<dbReference type="SUPFAM" id="SSF51278">
    <property type="entry name" value="Urease, beta-subunit"/>
    <property type="match status" value="1"/>
</dbReference>
<dbReference type="NCBIfam" id="NF009671">
    <property type="entry name" value="PRK13192.1"/>
    <property type="match status" value="1"/>
</dbReference>
<protein>
    <recommendedName>
        <fullName evidence="4">Urease subunit beta</fullName>
        <ecNumber evidence="4">3.5.1.5</ecNumber>
    </recommendedName>
    <alternativeName>
        <fullName evidence="4">Urea amidohydrolase subunit beta</fullName>
    </alternativeName>
</protein>
<dbReference type="Gene3D" id="2.10.150.10">
    <property type="entry name" value="Urease, beta subunit"/>
    <property type="match status" value="1"/>
</dbReference>
<dbReference type="Pfam" id="PF00547">
    <property type="entry name" value="Urease_gamma"/>
    <property type="match status" value="1"/>
</dbReference>
<dbReference type="InterPro" id="IPR036463">
    <property type="entry name" value="Urease_gamma_sf"/>
</dbReference>
<reference evidence="5 6" key="1">
    <citation type="submission" date="2023-08" db="EMBL/GenBank/DDBJ databases">
        <title>Bioegradation of LLDPE and BLDPE plastic by marine bacteria from coast plastic debris.</title>
        <authorList>
            <person name="Rong Z."/>
        </authorList>
    </citation>
    <scope>NUCLEOTIDE SEQUENCE [LARGE SCALE GENOMIC DNA]</scope>
    <source>
        <strain evidence="5 6">Z-2</strain>
    </source>
</reference>
<evidence type="ECO:0000256" key="1">
    <source>
        <dbReference type="ARBA" id="ARBA00004897"/>
    </source>
</evidence>
<keyword evidence="6" id="KW-1185">Reference proteome</keyword>
<accession>A0ABU2GWH9</accession>
<dbReference type="Gene3D" id="3.30.280.10">
    <property type="entry name" value="Urease, gamma-like subunit"/>
    <property type="match status" value="1"/>
</dbReference>
<dbReference type="NCBIfam" id="NF009682">
    <property type="entry name" value="PRK13203.1"/>
    <property type="match status" value="1"/>
</dbReference>
<dbReference type="GO" id="GO:0009039">
    <property type="term" value="F:urease activity"/>
    <property type="evidence" value="ECO:0007669"/>
    <property type="project" value="UniProtKB-EC"/>
</dbReference>
<dbReference type="NCBIfam" id="NF009712">
    <property type="entry name" value="PRK13241.1"/>
    <property type="match status" value="1"/>
</dbReference>
<dbReference type="SUPFAM" id="SSF54111">
    <property type="entry name" value="Urease, gamma-subunit"/>
    <property type="match status" value="1"/>
</dbReference>
<dbReference type="Proteomes" id="UP001265083">
    <property type="component" value="Unassembled WGS sequence"/>
</dbReference>
<dbReference type="InterPro" id="IPR002026">
    <property type="entry name" value="Urease_gamma/gamma-beta_su"/>
</dbReference>
<comment type="catalytic activity">
    <reaction evidence="3 4">
        <text>urea + 2 H2O + H(+) = hydrogencarbonate + 2 NH4(+)</text>
        <dbReference type="Rhea" id="RHEA:20557"/>
        <dbReference type="ChEBI" id="CHEBI:15377"/>
        <dbReference type="ChEBI" id="CHEBI:15378"/>
        <dbReference type="ChEBI" id="CHEBI:16199"/>
        <dbReference type="ChEBI" id="CHEBI:17544"/>
        <dbReference type="ChEBI" id="CHEBI:28938"/>
        <dbReference type="EC" id="3.5.1.5"/>
    </reaction>
</comment>
<dbReference type="InterPro" id="IPR008223">
    <property type="entry name" value="Urease_gamma-beta_su"/>
</dbReference>
<dbReference type="EC" id="3.5.1.5" evidence="4"/>
<evidence type="ECO:0000256" key="3">
    <source>
        <dbReference type="ARBA" id="ARBA00047778"/>
    </source>
</evidence>
<dbReference type="HAMAP" id="MF_01954">
    <property type="entry name" value="Urease_beta"/>
    <property type="match status" value="1"/>
</dbReference>
<comment type="similarity">
    <text evidence="4">Belongs to the urease beta subunit family.</text>
</comment>
<dbReference type="EMBL" id="JAVLUS010000013">
    <property type="protein sequence ID" value="MDS1115260.1"/>
    <property type="molecule type" value="Genomic_DNA"/>
</dbReference>
<dbReference type="NCBIfam" id="TIGR00192">
    <property type="entry name" value="urease_beta"/>
    <property type="match status" value="1"/>
</dbReference>
<dbReference type="NCBIfam" id="TIGR00193">
    <property type="entry name" value="urease_gam"/>
    <property type="match status" value="1"/>
</dbReference>